<accession>A0A7D5PE12</accession>
<evidence type="ECO:0000256" key="1">
    <source>
        <dbReference type="SAM" id="MobiDB-lite"/>
    </source>
</evidence>
<proteinExistence type="predicted"/>
<dbReference type="Proteomes" id="UP000509346">
    <property type="component" value="Chromosome"/>
</dbReference>
<name>A0A7D5PE12_9EURY</name>
<feature type="compositionally biased region" description="Acidic residues" evidence="1">
    <location>
        <begin position="67"/>
        <end position="79"/>
    </location>
</feature>
<dbReference type="Pfam" id="PF13672">
    <property type="entry name" value="PP2C_2"/>
    <property type="match status" value="1"/>
</dbReference>
<dbReference type="PANTHER" id="PTHR13832:SF827">
    <property type="entry name" value="PROTEIN PHOSPHATASE 1L"/>
    <property type="match status" value="1"/>
</dbReference>
<evidence type="ECO:0000313" key="3">
    <source>
        <dbReference type="EMBL" id="QLH85085.1"/>
    </source>
</evidence>
<feature type="compositionally biased region" description="Basic and acidic residues" evidence="1">
    <location>
        <begin position="8"/>
        <end position="17"/>
    </location>
</feature>
<feature type="compositionally biased region" description="Basic and acidic residues" evidence="1">
    <location>
        <begin position="391"/>
        <end position="401"/>
    </location>
</feature>
<dbReference type="SUPFAM" id="SSF81606">
    <property type="entry name" value="PP2C-like"/>
    <property type="match status" value="1"/>
</dbReference>
<feature type="compositionally biased region" description="Acidic residues" evidence="1">
    <location>
        <begin position="42"/>
        <end position="53"/>
    </location>
</feature>
<dbReference type="OrthoDB" id="198002at2157"/>
<dbReference type="InterPro" id="IPR001932">
    <property type="entry name" value="PPM-type_phosphatase-like_dom"/>
</dbReference>
<protein>
    <submittedName>
        <fullName evidence="3">Serine/threonine-protein phosphatase</fullName>
    </submittedName>
</protein>
<feature type="compositionally biased region" description="Basic and acidic residues" evidence="1">
    <location>
        <begin position="54"/>
        <end position="66"/>
    </location>
</feature>
<evidence type="ECO:0000313" key="4">
    <source>
        <dbReference type="Proteomes" id="UP000509346"/>
    </source>
</evidence>
<sequence length="401" mass="42193">MDYATHYDVGDRKRDGGINEDSVAVSVFEQGHRAGFRGYDRDDADGDETGESGEEGREADERRDGPDAGDADAASDESTPDDRRDEPADGDGADRDRDNRSAAVFALADGAGGHDAGDAASYIATTAVCEHLAGTVVGAARSDPEGFDVTVDEPLAAPPRAADLESAVAEAVVAAHREVLAYAADAGEQAHATVVAGVCVGGRCHYGWVGDSRAYVVNAARDEILPLTTDHAVVQRLREAGEIDDVEALVHPRGNEITRALGGSGRADPETATVDVETATVPLYREDVLLVTSDGLLDAQTEAAKLYEWYVDAGRDDEMAAVVRDRAVTDGEIREAVLSAPSLDDAAERLVDLANDRGGKDNLSTILLHDGTLPPTPTDPPARAAGAEQSVEDRETLVEHD</sequence>
<dbReference type="InterPro" id="IPR015655">
    <property type="entry name" value="PP2C"/>
</dbReference>
<dbReference type="SMART" id="SM00332">
    <property type="entry name" value="PP2Cc"/>
    <property type="match status" value="1"/>
</dbReference>
<feature type="domain" description="PPM-type phosphatase" evidence="2">
    <location>
        <begin position="73"/>
        <end position="370"/>
    </location>
</feature>
<dbReference type="EMBL" id="CP058909">
    <property type="protein sequence ID" value="QLH85085.1"/>
    <property type="molecule type" value="Genomic_DNA"/>
</dbReference>
<dbReference type="InterPro" id="IPR036457">
    <property type="entry name" value="PPM-type-like_dom_sf"/>
</dbReference>
<gene>
    <name evidence="3" type="ORF">HZS54_22540</name>
</gene>
<feature type="compositionally biased region" description="Basic and acidic residues" evidence="1">
    <location>
        <begin position="80"/>
        <end position="98"/>
    </location>
</feature>
<dbReference type="GO" id="GO:0004722">
    <property type="term" value="F:protein serine/threonine phosphatase activity"/>
    <property type="evidence" value="ECO:0007669"/>
    <property type="project" value="InterPro"/>
</dbReference>
<feature type="region of interest" description="Disordered" evidence="1">
    <location>
        <begin position="361"/>
        <end position="401"/>
    </location>
</feature>
<reference evidence="3 4" key="1">
    <citation type="submission" date="2020-07" db="EMBL/GenBank/DDBJ databases">
        <title>Halosimplex litoreum sp. nov. and Halosimplex rubrum sp. nov., isolated from different salt environments.</title>
        <authorList>
            <person name="Cui H."/>
        </authorList>
    </citation>
    <scope>NUCLEOTIDE SEQUENCE [LARGE SCALE GENOMIC DNA]</scope>
    <source>
        <strain evidence="3 4">R2</strain>
    </source>
</reference>
<dbReference type="CDD" id="cd00143">
    <property type="entry name" value="PP2Cc"/>
    <property type="match status" value="1"/>
</dbReference>
<dbReference type="KEGG" id="hpel:HZS54_22540"/>
<dbReference type="Gene3D" id="3.60.40.10">
    <property type="entry name" value="PPM-type phosphatase domain"/>
    <property type="match status" value="1"/>
</dbReference>
<dbReference type="AlphaFoldDB" id="A0A7D5PE12"/>
<dbReference type="PROSITE" id="PS51746">
    <property type="entry name" value="PPM_2"/>
    <property type="match status" value="1"/>
</dbReference>
<evidence type="ECO:0000259" key="2">
    <source>
        <dbReference type="PROSITE" id="PS51746"/>
    </source>
</evidence>
<dbReference type="PANTHER" id="PTHR13832">
    <property type="entry name" value="PROTEIN PHOSPHATASE 2C"/>
    <property type="match status" value="1"/>
</dbReference>
<feature type="region of interest" description="Disordered" evidence="1">
    <location>
        <begin position="1"/>
        <end position="98"/>
    </location>
</feature>
<keyword evidence="4" id="KW-1185">Reference proteome</keyword>
<dbReference type="SMART" id="SM00331">
    <property type="entry name" value="PP2C_SIG"/>
    <property type="match status" value="1"/>
</dbReference>
<organism evidence="3 4">
    <name type="scientific">Halosimplex pelagicum</name>
    <dbReference type="NCBI Taxonomy" id="869886"/>
    <lineage>
        <taxon>Archaea</taxon>
        <taxon>Methanobacteriati</taxon>
        <taxon>Methanobacteriota</taxon>
        <taxon>Stenosarchaea group</taxon>
        <taxon>Halobacteria</taxon>
        <taxon>Halobacteriales</taxon>
        <taxon>Haloarculaceae</taxon>
        <taxon>Halosimplex</taxon>
    </lineage>
</organism>